<feature type="transmembrane region" description="Helical" evidence="1">
    <location>
        <begin position="122"/>
        <end position="140"/>
    </location>
</feature>
<feature type="transmembrane region" description="Helical" evidence="1">
    <location>
        <begin position="12"/>
        <end position="34"/>
    </location>
</feature>
<dbReference type="PANTHER" id="PTHR40700:SF1">
    <property type="entry name" value="DUF63 DOMAIN-CONTAINING PROTEIN"/>
    <property type="match status" value="1"/>
</dbReference>
<dbReference type="OrthoDB" id="84937at2157"/>
<dbReference type="EMBL" id="FOXI01000001">
    <property type="protein sequence ID" value="SFP07272.1"/>
    <property type="molecule type" value="Genomic_DNA"/>
</dbReference>
<feature type="transmembrane region" description="Helical" evidence="1">
    <location>
        <begin position="160"/>
        <end position="184"/>
    </location>
</feature>
<keyword evidence="1" id="KW-1133">Transmembrane helix</keyword>
<feature type="transmembrane region" description="Helical" evidence="1">
    <location>
        <begin position="95"/>
        <end position="115"/>
    </location>
</feature>
<protein>
    <submittedName>
        <fullName evidence="2">Uncharacterized membrane protein</fullName>
    </submittedName>
</protein>
<keyword evidence="3" id="KW-1185">Reference proteome</keyword>
<dbReference type="Proteomes" id="UP000183769">
    <property type="component" value="Unassembled WGS sequence"/>
</dbReference>
<feature type="transmembrane region" description="Helical" evidence="1">
    <location>
        <begin position="196"/>
        <end position="217"/>
    </location>
</feature>
<feature type="transmembrane region" description="Helical" evidence="1">
    <location>
        <begin position="304"/>
        <end position="325"/>
    </location>
</feature>
<evidence type="ECO:0000313" key="3">
    <source>
        <dbReference type="Proteomes" id="UP000183769"/>
    </source>
</evidence>
<name>A0A1I5MCI9_9EURY</name>
<keyword evidence="1" id="KW-0812">Transmembrane</keyword>
<gene>
    <name evidence="2" type="ORF">SAMN05216277_101208</name>
</gene>
<dbReference type="AlphaFoldDB" id="A0A1I5MCI9"/>
<proteinExistence type="predicted"/>
<dbReference type="InterPro" id="IPR002749">
    <property type="entry name" value="DUF63"/>
</dbReference>
<dbReference type="RefSeq" id="WP_074874718.1">
    <property type="nucleotide sequence ID" value="NZ_FOXI01000001.1"/>
</dbReference>
<keyword evidence="1" id="KW-0472">Membrane</keyword>
<feature type="transmembrane region" description="Helical" evidence="1">
    <location>
        <begin position="258"/>
        <end position="284"/>
    </location>
</feature>
<evidence type="ECO:0000313" key="2">
    <source>
        <dbReference type="EMBL" id="SFP07272.1"/>
    </source>
</evidence>
<dbReference type="PANTHER" id="PTHR40700">
    <property type="entry name" value="HYPOTHETICAL MEMBRANE PROTEIN, CONSERVED, DUF63 FAMILY"/>
    <property type="match status" value="1"/>
</dbReference>
<feature type="transmembrane region" description="Helical" evidence="1">
    <location>
        <begin position="223"/>
        <end position="246"/>
    </location>
</feature>
<organism evidence="2 3">
    <name type="scientific">Halolamina pelagica</name>
    <dbReference type="NCBI Taxonomy" id="699431"/>
    <lineage>
        <taxon>Archaea</taxon>
        <taxon>Methanobacteriati</taxon>
        <taxon>Methanobacteriota</taxon>
        <taxon>Stenosarchaea group</taxon>
        <taxon>Halobacteria</taxon>
        <taxon>Halobacteriales</taxon>
        <taxon>Haloferacaceae</taxon>
    </lineage>
</organism>
<accession>A0A1I5MCI9</accession>
<reference evidence="3" key="1">
    <citation type="submission" date="2016-10" db="EMBL/GenBank/DDBJ databases">
        <authorList>
            <person name="Varghese N."/>
            <person name="Submissions S."/>
        </authorList>
    </citation>
    <scope>NUCLEOTIDE SEQUENCE [LARGE SCALE GENOMIC DNA]</scope>
    <source>
        <strain evidence="3">CGMCC 1.10329</strain>
    </source>
</reference>
<dbReference type="Pfam" id="PF01889">
    <property type="entry name" value="DUF63"/>
    <property type="match status" value="1"/>
</dbReference>
<evidence type="ECO:0000256" key="1">
    <source>
        <dbReference type="SAM" id="Phobius"/>
    </source>
</evidence>
<sequence length="364" mass="39028">MFSLRERADENPARAWIAVVGTLLAALIGGSILFPETVYDGFIWHYFWGPVQADAHNAVCAVRPGSTVEYLYSTSACQAAAEPVAEPGYTVVSEIGYIVTLLITITGVVLLLDYLDIGEDRGLFWAMVPFMLLGGALRTVEDAHNAIGDSWFDYPLNTLLISPIIYVTIFVIAVACVLLALWLSRRGVVDDYVRPLAAMGSAAFLLSVAYLSVLAATESQVTFYPLVLLAMVGLSAAAAAGTWYAIETFAPKINEGTGLAGAMVLVAHAVDGAANVIGLDYLMALGVPYNLTPKHPANRFIVDLFGAAWPFLVVKMAAATFLIWVFEPELVEETPRYTTLLLIAVSAVGLGPGSRDLLRSVFGV</sequence>